<dbReference type="InterPro" id="IPR010982">
    <property type="entry name" value="Lambda_DNA-bd_dom_sf"/>
</dbReference>
<dbReference type="EMBL" id="JAPFQA010000004">
    <property type="protein sequence ID" value="MCZ8545048.1"/>
    <property type="molecule type" value="Genomic_DNA"/>
</dbReference>
<dbReference type="Gene3D" id="1.10.260.40">
    <property type="entry name" value="lambda repressor-like DNA-binding domains"/>
    <property type="match status" value="1"/>
</dbReference>
<keyword evidence="2" id="KW-1185">Reference proteome</keyword>
<protein>
    <submittedName>
        <fullName evidence="1">Helix-turn-helix domain-containing protein</fullName>
    </submittedName>
</protein>
<name>A0ABT4QU09_9HYPH</name>
<gene>
    <name evidence="1" type="ORF">OOJ09_12715</name>
</gene>
<organism evidence="1 2">
    <name type="scientific">Mesorhizobium qingshengii</name>
    <dbReference type="NCBI Taxonomy" id="1165689"/>
    <lineage>
        <taxon>Bacteria</taxon>
        <taxon>Pseudomonadati</taxon>
        <taxon>Pseudomonadota</taxon>
        <taxon>Alphaproteobacteria</taxon>
        <taxon>Hyphomicrobiales</taxon>
        <taxon>Phyllobacteriaceae</taxon>
        <taxon>Mesorhizobium</taxon>
    </lineage>
</organism>
<proteinExistence type="predicted"/>
<dbReference type="Pfam" id="PF13560">
    <property type="entry name" value="HTH_31"/>
    <property type="match status" value="1"/>
</dbReference>
<dbReference type="Proteomes" id="UP001152178">
    <property type="component" value="Unassembled WGS sequence"/>
</dbReference>
<reference evidence="1" key="1">
    <citation type="submission" date="2022-11" db="EMBL/GenBank/DDBJ databases">
        <authorList>
            <person name="Coimbra C."/>
        </authorList>
    </citation>
    <scope>NUCLEOTIDE SEQUENCE</scope>
    <source>
        <strain evidence="1">Jales19</strain>
    </source>
</reference>
<dbReference type="SUPFAM" id="SSF47413">
    <property type="entry name" value="lambda repressor-like DNA-binding domains"/>
    <property type="match status" value="1"/>
</dbReference>
<comment type="caution">
    <text evidence="1">The sequence shown here is derived from an EMBL/GenBank/DDBJ whole genome shotgun (WGS) entry which is preliminary data.</text>
</comment>
<accession>A0ABT4QU09</accession>
<dbReference type="RefSeq" id="WP_269905542.1">
    <property type="nucleotide sequence ID" value="NZ_JAPFQA010000004.1"/>
</dbReference>
<evidence type="ECO:0000313" key="2">
    <source>
        <dbReference type="Proteomes" id="UP001152178"/>
    </source>
</evidence>
<evidence type="ECO:0000313" key="1">
    <source>
        <dbReference type="EMBL" id="MCZ8545048.1"/>
    </source>
</evidence>
<sequence>MTSFEEIENSRAKAGITRKALYQTAGVNKETWRRIAQGSNLPNTRTLQKLKAALDALLAQRERSNG</sequence>